<reference evidence="4" key="4">
    <citation type="journal article" date="2012" name="Infect. Immun.">
        <title>Role of the Vpe Carbohydrate Permease in Escherichia coli Urovirulence and Fitness In Vivo.</title>
        <authorList>
            <person name="Martinez-Jehanne V."/>
            <person name="Pichon C."/>
            <person name="du Merle L."/>
            <person name="Poupel O."/>
            <person name="Cayet N."/>
            <person name="Bouchier C."/>
            <person name="Le Bouguenec C."/>
        </authorList>
    </citation>
    <scope>NUCLEOTIDE SEQUENCE</scope>
    <source>
        <strain evidence="4">AL862</strain>
    </source>
</reference>
<accession>Q9RQR7</accession>
<geneLocation type="plasmid" evidence="5">
    <name>pill1321</name>
</geneLocation>
<sequence length="127" mass="14426">MLRVCFPVRVNGVMNSEVCLHLVKERSGILLPGEVSERHFWLLIEISGMHSEKVINALREHLVMGYTRREACEQHGVSQGYLSGALVRIQHLSQTVNNLLPYYVSGLAMNHEEEGDRSVKRGGDWRV</sequence>
<dbReference type="EMBL" id="GQ916596">
    <property type="protein sequence ID" value="ADJ58044.1"/>
    <property type="molecule type" value="Genomic_DNA"/>
</dbReference>
<dbReference type="PRINTS" id="PR01554">
    <property type="entry name" value="FIMREGULATRY"/>
</dbReference>
<name>Q9RQR7_ECOLX</name>
<organism evidence="3">
    <name type="scientific">Escherichia coli</name>
    <dbReference type="NCBI Taxonomy" id="562"/>
    <lineage>
        <taxon>Bacteria</taxon>
        <taxon>Pseudomonadati</taxon>
        <taxon>Pseudomonadota</taxon>
        <taxon>Gammaproteobacteria</taxon>
        <taxon>Enterobacterales</taxon>
        <taxon>Enterobacteriaceae</taxon>
        <taxon>Escherichia</taxon>
    </lineage>
</organism>
<reference evidence="3" key="1">
    <citation type="journal article" date="1999" name="Infect. Immun.">
        <title>Molecular cloning and characterization of the afa-7 and afa-8 gene clusters encoding afimbrial adhesins in Escherichia coli strains associated with diarrhea or septicemia in calves.</title>
        <authorList>
            <person name="Lalioui L."/>
            <person name="Jouve M."/>
            <person name="Gounon P."/>
            <person name="Le Bouguenec C."/>
        </authorList>
    </citation>
    <scope>NUCLEOTIDE SEQUENCE</scope>
    <source>
        <strain evidence="3">239 KH 89</strain>
        <strain evidence="5">AL511</strain>
        <plasmid evidence="5">pill1321</plasmid>
    </source>
</reference>
<evidence type="ECO:0000313" key="4">
    <source>
        <dbReference type="EMBL" id="ADD91741.1"/>
    </source>
</evidence>
<protein>
    <submittedName>
        <fullName evidence="3 4">AfaA</fullName>
    </submittedName>
</protein>
<dbReference type="EMBL" id="AF072900">
    <property type="protein sequence ID" value="AAK16196.1"/>
    <property type="molecule type" value="Genomic_DNA"/>
</dbReference>
<gene>
    <name evidence="3" type="primary">afaA</name>
</gene>
<dbReference type="AlphaFoldDB" id="Q9RQR7"/>
<dbReference type="InterPro" id="IPR004356">
    <property type="entry name" value="Adhesin_operon_reg_prot"/>
</dbReference>
<reference evidence="3" key="2">
    <citation type="journal article" date="2001" name="Infect. Immun.">
        <title>afa-8 Gene cluster is carried by a pathogenicity island inserted into the tRNA(Phe) of human and bovine pathogenic Escherichia coli isolates.</title>
        <authorList>
            <person name="Lalioui L."/>
            <person name="Le Bouguenec C."/>
        </authorList>
    </citation>
    <scope>NUCLEOTIDE SEQUENCE</scope>
    <source>
        <strain evidence="3">239 KH 89</strain>
        <strain evidence="5">AL511</strain>
        <plasmid evidence="5">pill1321</plasmid>
    </source>
</reference>
<dbReference type="EMBL" id="GQ497943">
    <property type="protein sequence ID" value="ADD91741.1"/>
    <property type="molecule type" value="Genomic_DNA"/>
</dbReference>
<evidence type="ECO:0000256" key="1">
    <source>
        <dbReference type="ARBA" id="ARBA00023015"/>
    </source>
</evidence>
<proteinExistence type="predicted"/>
<keyword evidence="2" id="KW-0804">Transcription</keyword>
<dbReference type="Pfam" id="PF03333">
    <property type="entry name" value="PapB"/>
    <property type="match status" value="1"/>
</dbReference>
<keyword evidence="1" id="KW-0805">Transcription regulation</keyword>
<dbReference type="InterPro" id="IPR053721">
    <property type="entry name" value="Fimbrial_Adhesin_Reg"/>
</dbReference>
<dbReference type="GO" id="GO:0006355">
    <property type="term" value="P:regulation of DNA-templated transcription"/>
    <property type="evidence" value="ECO:0007669"/>
    <property type="project" value="InterPro"/>
</dbReference>
<evidence type="ECO:0000313" key="3">
    <source>
        <dbReference type="EMBL" id="AAK16196.1"/>
    </source>
</evidence>
<evidence type="ECO:0000256" key="2">
    <source>
        <dbReference type="ARBA" id="ARBA00023163"/>
    </source>
</evidence>
<keyword evidence="5" id="KW-0614">Plasmid</keyword>
<reference evidence="5" key="3">
    <citation type="submission" date="2009-09" db="EMBL/GenBank/DDBJ databases">
        <title>Sequence of the afa-8 gene cluster of the Escherichia coli AL511 strain cloned into pBR322.</title>
        <authorList>
            <person name="Pichon C."/>
            <person name="du Merle L."/>
            <person name="Tichit M."/>
            <person name="Bouchier C."/>
            <person name="Le Bouguenec C."/>
        </authorList>
    </citation>
    <scope>NUCLEOTIDE SEQUENCE</scope>
    <source>
        <strain evidence="5">AL511</strain>
        <plasmid evidence="5">pill1321</plasmid>
    </source>
</reference>
<evidence type="ECO:0000313" key="5">
    <source>
        <dbReference type="EMBL" id="ADJ58044.1"/>
    </source>
</evidence>
<dbReference type="Gene3D" id="1.10.10.2690">
    <property type="match status" value="1"/>
</dbReference>